<dbReference type="Gene3D" id="3.30.310.170">
    <property type="entry name" value="Outer membrane protein assembly factor BamC"/>
    <property type="match status" value="1"/>
</dbReference>
<gene>
    <name evidence="2" type="primary">bamC</name>
    <name evidence="2" type="ORF">ACFQ1C_04350</name>
</gene>
<feature type="chain" id="PRO_5045929270" evidence="1">
    <location>
        <begin position="18"/>
        <end position="331"/>
    </location>
</feature>
<keyword evidence="3" id="KW-1185">Reference proteome</keyword>
<evidence type="ECO:0000313" key="3">
    <source>
        <dbReference type="Proteomes" id="UP001597048"/>
    </source>
</evidence>
<keyword evidence="1" id="KW-0732">Signal</keyword>
<dbReference type="RefSeq" id="WP_379557311.1">
    <property type="nucleotide sequence ID" value="NZ_JBHTJS010000011.1"/>
</dbReference>
<reference evidence="3" key="1">
    <citation type="journal article" date="2019" name="Int. J. Syst. Evol. Microbiol.">
        <title>The Global Catalogue of Microorganisms (GCM) 10K type strain sequencing project: providing services to taxonomists for standard genome sequencing and annotation.</title>
        <authorList>
            <consortium name="The Broad Institute Genomics Platform"/>
            <consortium name="The Broad Institute Genome Sequencing Center for Infectious Disease"/>
            <person name="Wu L."/>
            <person name="Ma J."/>
        </authorList>
    </citation>
    <scope>NUCLEOTIDE SEQUENCE [LARGE SCALE GENOMIC DNA]</scope>
    <source>
        <strain evidence="3">CCUG 60525</strain>
    </source>
</reference>
<dbReference type="PROSITE" id="PS51257">
    <property type="entry name" value="PROKAR_LIPOPROTEIN"/>
    <property type="match status" value="1"/>
</dbReference>
<proteinExistence type="predicted"/>
<dbReference type="InterPro" id="IPR010653">
    <property type="entry name" value="NlpB/DapX"/>
</dbReference>
<accession>A0ABW3KEB4</accession>
<sequence length="331" mass="36775">MKTKNMVMGLLALSVLAGCSNPETRAQANRGFDYQDSTLRTTPLLIPAGLEAPNFNNEYVMPKPSEAGLRGVTGKDVDVRPPTQVLPLVRGTEVLENGSGLWFYQQRLDQPLEQELNQALEAFLKGQKSEYSQAGQGWRSNGKAIGSAEQQFSWQLRPDTVRRAVAVQISADDKSSGPAQDKQRAEASMMNAFSLSYQRALTQQKNLLDRSPIKLTLDEAQGRLLVAEGYDRSWKRLITLLPTLGFDLTNRQQALGYVDVEFDGLSKGKWRDLSLPMLNIPEQKYRIQLGDLGEQSSITLSDKNKIPVSADILSKVATTLTDAFQRTDLLR</sequence>
<name>A0ABW3KEB4_9GAMM</name>
<dbReference type="Pfam" id="PF06804">
    <property type="entry name" value="Lipoprotein_18"/>
    <property type="match status" value="1"/>
</dbReference>
<evidence type="ECO:0000256" key="1">
    <source>
        <dbReference type="SAM" id="SignalP"/>
    </source>
</evidence>
<dbReference type="Proteomes" id="UP001597048">
    <property type="component" value="Unassembled WGS sequence"/>
</dbReference>
<dbReference type="EMBL" id="JBHTJS010000011">
    <property type="protein sequence ID" value="MFD1007389.1"/>
    <property type="molecule type" value="Genomic_DNA"/>
</dbReference>
<evidence type="ECO:0000313" key="2">
    <source>
        <dbReference type="EMBL" id="MFD1007389.1"/>
    </source>
</evidence>
<dbReference type="InterPro" id="IPR042268">
    <property type="entry name" value="BamC_C"/>
</dbReference>
<organism evidence="2 3">
    <name type="scientific">Oceanisphaera ostreae</name>
    <dbReference type="NCBI Taxonomy" id="914151"/>
    <lineage>
        <taxon>Bacteria</taxon>
        <taxon>Pseudomonadati</taxon>
        <taxon>Pseudomonadota</taxon>
        <taxon>Gammaproteobacteria</taxon>
        <taxon>Aeromonadales</taxon>
        <taxon>Aeromonadaceae</taxon>
        <taxon>Oceanisphaera</taxon>
    </lineage>
</organism>
<feature type="signal peptide" evidence="1">
    <location>
        <begin position="1"/>
        <end position="17"/>
    </location>
</feature>
<comment type="caution">
    <text evidence="2">The sequence shown here is derived from an EMBL/GenBank/DDBJ whole genome shotgun (WGS) entry which is preliminary data.</text>
</comment>
<protein>
    <submittedName>
        <fullName evidence="2">Outer membrane protein assembly factor BamC</fullName>
    </submittedName>
</protein>